<evidence type="ECO:0000313" key="7">
    <source>
        <dbReference type="Proteomes" id="UP001319180"/>
    </source>
</evidence>
<dbReference type="SUPFAM" id="SSF53448">
    <property type="entry name" value="Nucleotide-diphospho-sugar transferases"/>
    <property type="match status" value="1"/>
</dbReference>
<dbReference type="PANTHER" id="PTHR43630:SF1">
    <property type="entry name" value="POLY-BETA-1,6-N-ACETYL-D-GLUCOSAMINE SYNTHASE"/>
    <property type="match status" value="1"/>
</dbReference>
<feature type="domain" description="Glycosyltransferase 2-like" evidence="5">
    <location>
        <begin position="61"/>
        <end position="227"/>
    </location>
</feature>
<keyword evidence="4" id="KW-1133">Transmembrane helix</keyword>
<dbReference type="Proteomes" id="UP001319180">
    <property type="component" value="Unassembled WGS sequence"/>
</dbReference>
<dbReference type="Pfam" id="PF00535">
    <property type="entry name" value="Glycos_transf_2"/>
    <property type="match status" value="1"/>
</dbReference>
<dbReference type="GO" id="GO:0016757">
    <property type="term" value="F:glycosyltransferase activity"/>
    <property type="evidence" value="ECO:0007669"/>
    <property type="project" value="UniProtKB-KW"/>
</dbReference>
<comment type="similarity">
    <text evidence="1">Belongs to the glycosyltransferase 2 family.</text>
</comment>
<proteinExistence type="inferred from homology"/>
<dbReference type="PANTHER" id="PTHR43630">
    <property type="entry name" value="POLY-BETA-1,6-N-ACETYL-D-GLUCOSAMINE SYNTHASE"/>
    <property type="match status" value="1"/>
</dbReference>
<keyword evidence="7" id="KW-1185">Reference proteome</keyword>
<evidence type="ECO:0000313" key="6">
    <source>
        <dbReference type="EMBL" id="MBT1687506.1"/>
    </source>
</evidence>
<accession>A0AAP2DAH1</accession>
<gene>
    <name evidence="6" type="ORF">KK078_13125</name>
</gene>
<keyword evidence="4" id="KW-0812">Transmembrane</keyword>
<keyword evidence="4" id="KW-0472">Membrane</keyword>
<keyword evidence="3 6" id="KW-0808">Transferase</keyword>
<feature type="transmembrane region" description="Helical" evidence="4">
    <location>
        <begin position="298"/>
        <end position="322"/>
    </location>
</feature>
<evidence type="ECO:0000256" key="4">
    <source>
        <dbReference type="SAM" id="Phobius"/>
    </source>
</evidence>
<feature type="transmembrane region" description="Helical" evidence="4">
    <location>
        <begin position="24"/>
        <end position="45"/>
    </location>
</feature>
<evidence type="ECO:0000256" key="2">
    <source>
        <dbReference type="ARBA" id="ARBA00022676"/>
    </source>
</evidence>
<feature type="transmembrane region" description="Helical" evidence="4">
    <location>
        <begin position="172"/>
        <end position="194"/>
    </location>
</feature>
<dbReference type="Gene3D" id="3.90.550.10">
    <property type="entry name" value="Spore Coat Polysaccharide Biosynthesis Protein SpsA, Chain A"/>
    <property type="match status" value="1"/>
</dbReference>
<keyword evidence="2 6" id="KW-0328">Glycosyltransferase</keyword>
<dbReference type="EC" id="2.4.-.-" evidence="6"/>
<dbReference type="AlphaFoldDB" id="A0AAP2DAH1"/>
<feature type="transmembrane region" description="Helical" evidence="4">
    <location>
        <begin position="364"/>
        <end position="386"/>
    </location>
</feature>
<reference evidence="6 7" key="1">
    <citation type="submission" date="2021-05" db="EMBL/GenBank/DDBJ databases">
        <title>A Polyphasic approach of four new species of the genus Ohtaekwangia: Ohtaekwangia histidinii sp. nov., Ohtaekwangia cretensis sp. nov., Ohtaekwangia indiensis sp. nov., Ohtaekwangia reichenbachii sp. nov. from diverse environment.</title>
        <authorList>
            <person name="Octaviana S."/>
        </authorList>
    </citation>
    <scope>NUCLEOTIDE SEQUENCE [LARGE SCALE GENOMIC DNA]</scope>
    <source>
        <strain evidence="6 7">PWU37</strain>
    </source>
</reference>
<organism evidence="6 7">
    <name type="scientific">Dawidia soli</name>
    <dbReference type="NCBI Taxonomy" id="2782352"/>
    <lineage>
        <taxon>Bacteria</taxon>
        <taxon>Pseudomonadati</taxon>
        <taxon>Bacteroidota</taxon>
        <taxon>Cytophagia</taxon>
        <taxon>Cytophagales</taxon>
        <taxon>Chryseotaleaceae</taxon>
        <taxon>Dawidia</taxon>
    </lineage>
</organism>
<evidence type="ECO:0000256" key="1">
    <source>
        <dbReference type="ARBA" id="ARBA00006739"/>
    </source>
</evidence>
<evidence type="ECO:0000256" key="3">
    <source>
        <dbReference type="ARBA" id="ARBA00022679"/>
    </source>
</evidence>
<feature type="transmembrane region" description="Helical" evidence="4">
    <location>
        <begin position="200"/>
        <end position="221"/>
    </location>
</feature>
<dbReference type="RefSeq" id="WP_254090738.1">
    <property type="nucleotide sequence ID" value="NZ_JAHESC010000017.1"/>
</dbReference>
<dbReference type="EMBL" id="JAHESC010000017">
    <property type="protein sequence ID" value="MBT1687506.1"/>
    <property type="molecule type" value="Genomic_DNA"/>
</dbReference>
<sequence length="394" mass="45117">MAFILQTAFYLCSANRKDTLQILLAIFFALAAVQIIYWIVFWVAFSKKQPASADGRQLPVSVVICAHDEEANLKELIPALLAQDYPEFEIVVVDDRSNDGTFDWLREEALKDHRLRMVHVNRTPPHVNGKKYGVTLGIKAAKYEWLLLTDADCRPNGRHWISSMAARFDQPVSFVLGFSPYIRIPGFLNIFIRFETLLTAVQYIGLALLGNPFMGVGRNLAYRRSMFLENKGFNNFLNVTGGDDDLFVNQHARGKNTRVVVGEESMMYSIPHTRWGAYYTQKTRHLSVGKFYRFKHRFLLGVFAVTWLLTWFFGIGLLVALPLQSEPWWIALYAVIGVLVLRTGLISLILHITSKKLGQKFEAWMAPLLDFIYAFYYLVTGLTALVSKEVRWKN</sequence>
<dbReference type="InterPro" id="IPR001173">
    <property type="entry name" value="Glyco_trans_2-like"/>
</dbReference>
<dbReference type="InterPro" id="IPR029044">
    <property type="entry name" value="Nucleotide-diphossugar_trans"/>
</dbReference>
<evidence type="ECO:0000259" key="5">
    <source>
        <dbReference type="Pfam" id="PF00535"/>
    </source>
</evidence>
<protein>
    <submittedName>
        <fullName evidence="6">Glycosyltransferase</fullName>
        <ecNumber evidence="6">2.4.-.-</ecNumber>
    </submittedName>
</protein>
<comment type="caution">
    <text evidence="6">The sequence shown here is derived from an EMBL/GenBank/DDBJ whole genome shotgun (WGS) entry which is preliminary data.</text>
</comment>
<name>A0AAP2DAH1_9BACT</name>
<feature type="transmembrane region" description="Helical" evidence="4">
    <location>
        <begin position="328"/>
        <end position="352"/>
    </location>
</feature>